<dbReference type="EMBL" id="RHFK02000013">
    <property type="protein sequence ID" value="TWW66931.1"/>
    <property type="molecule type" value="Genomic_DNA"/>
</dbReference>
<sequence>MWTWQAQALSEGAVGDIESEWAMLRSAIVKAAVTSCSYKVTGAGRGGNPRTRWWTPGVRGAFRLKKEAYRSWLVCGSREAADRYRLAKRAAAETVAEAKTRAWEEFGEAMEEDFWLAPRKFWQTVRRLRGSRRQLAHTVLGVRGELLTSPGAIIRRWKEYFREFLNPANTYPQGGTESGDQEVDHPISGAEVAEVLKQLPGSGALGADEICPGYLKALDVVGHSWLRRLCNIAWTSGAVPLDWQTGVVVPIF</sequence>
<dbReference type="AlphaFoldDB" id="A0A5C6NJX3"/>
<keyword evidence="2" id="KW-1185">Reference proteome</keyword>
<comment type="caution">
    <text evidence="1">The sequence shown here is derived from an EMBL/GenBank/DDBJ whole genome shotgun (WGS) entry which is preliminary data.</text>
</comment>
<evidence type="ECO:0000313" key="2">
    <source>
        <dbReference type="Proteomes" id="UP000324091"/>
    </source>
</evidence>
<gene>
    <name evidence="1" type="ORF">D4764_20G0009630</name>
</gene>
<reference evidence="1 2" key="1">
    <citation type="submission" date="2019-04" db="EMBL/GenBank/DDBJ databases">
        <title>Chromosome genome assembly for Takifugu flavidus.</title>
        <authorList>
            <person name="Xiao S."/>
        </authorList>
    </citation>
    <scope>NUCLEOTIDE SEQUENCE [LARGE SCALE GENOMIC DNA]</scope>
    <source>
        <strain evidence="1">HTHZ2018</strain>
        <tissue evidence="1">Muscle</tissue>
    </source>
</reference>
<proteinExistence type="predicted"/>
<protein>
    <recommendedName>
        <fullName evidence="3">Reverse transcriptase domain-containing protein</fullName>
    </recommendedName>
</protein>
<name>A0A5C6NJX3_9TELE</name>
<accession>A0A5C6NJX3</accession>
<evidence type="ECO:0008006" key="3">
    <source>
        <dbReference type="Google" id="ProtNLM"/>
    </source>
</evidence>
<evidence type="ECO:0000313" key="1">
    <source>
        <dbReference type="EMBL" id="TWW66931.1"/>
    </source>
</evidence>
<organism evidence="1 2">
    <name type="scientific">Takifugu flavidus</name>
    <name type="common">sansaifugu</name>
    <dbReference type="NCBI Taxonomy" id="433684"/>
    <lineage>
        <taxon>Eukaryota</taxon>
        <taxon>Metazoa</taxon>
        <taxon>Chordata</taxon>
        <taxon>Craniata</taxon>
        <taxon>Vertebrata</taxon>
        <taxon>Euteleostomi</taxon>
        <taxon>Actinopterygii</taxon>
        <taxon>Neopterygii</taxon>
        <taxon>Teleostei</taxon>
        <taxon>Neoteleostei</taxon>
        <taxon>Acanthomorphata</taxon>
        <taxon>Eupercaria</taxon>
        <taxon>Tetraodontiformes</taxon>
        <taxon>Tetradontoidea</taxon>
        <taxon>Tetraodontidae</taxon>
        <taxon>Takifugu</taxon>
    </lineage>
</organism>
<dbReference type="Proteomes" id="UP000324091">
    <property type="component" value="Chromosome 20"/>
</dbReference>